<proteinExistence type="predicted"/>
<evidence type="ECO:0000313" key="1">
    <source>
        <dbReference type="EMBL" id="UQN15497.1"/>
    </source>
</evidence>
<dbReference type="PANTHER" id="PTHR31793:SF24">
    <property type="entry name" value="LONG-CHAIN ACYL-COA THIOESTERASE FADM"/>
    <property type="match status" value="1"/>
</dbReference>
<dbReference type="InterPro" id="IPR029069">
    <property type="entry name" value="HotDog_dom_sf"/>
</dbReference>
<dbReference type="Gene3D" id="3.10.129.10">
    <property type="entry name" value="Hotdog Thioesterase"/>
    <property type="match status" value="1"/>
</dbReference>
<dbReference type="SUPFAM" id="SSF54637">
    <property type="entry name" value="Thioesterase/thiol ester dehydrase-isomerase"/>
    <property type="match status" value="1"/>
</dbReference>
<organism evidence="1">
    <name type="scientific">Gulosibacter sediminis</name>
    <dbReference type="NCBI Taxonomy" id="1729695"/>
    <lineage>
        <taxon>Bacteria</taxon>
        <taxon>Bacillati</taxon>
        <taxon>Actinomycetota</taxon>
        <taxon>Actinomycetes</taxon>
        <taxon>Micrococcales</taxon>
        <taxon>Microbacteriaceae</taxon>
        <taxon>Gulosibacter</taxon>
    </lineage>
</organism>
<gene>
    <name evidence="1" type="ORF">M3M28_03255</name>
</gene>
<dbReference type="InterPro" id="IPR050563">
    <property type="entry name" value="4-hydroxybenzoyl-CoA_TE"/>
</dbReference>
<dbReference type="EMBL" id="CP097160">
    <property type="protein sequence ID" value="UQN15497.1"/>
    <property type="molecule type" value="Genomic_DNA"/>
</dbReference>
<dbReference type="Pfam" id="PF13279">
    <property type="entry name" value="4HBT_2"/>
    <property type="match status" value="1"/>
</dbReference>
<accession>A0ABY4MYH5</accession>
<dbReference type="CDD" id="cd00586">
    <property type="entry name" value="4HBT"/>
    <property type="match status" value="1"/>
</dbReference>
<protein>
    <submittedName>
        <fullName evidence="1">Acyl-CoA thioesterase</fullName>
    </submittedName>
</protein>
<dbReference type="PANTHER" id="PTHR31793">
    <property type="entry name" value="4-HYDROXYBENZOYL-COA THIOESTERASE FAMILY MEMBER"/>
    <property type="match status" value="1"/>
</dbReference>
<sequence>MSSGAQCWSSGDVDGERRYHVPIPVRWRDLDGYGHVNNATMFTLLEEARVQAFWVVPPESGEPPRPLGVVNAGADADTNTLIAAQSIEYRAPIPQLHRPLDIALWISEIGAASAEVSYEVWSPVGDAERTLYTVARSTIVFIDAASGRPRRLTEAERAAWRPYVGPRVELRADKKLRV</sequence>
<reference evidence="1" key="1">
    <citation type="submission" date="2022-05" db="EMBL/GenBank/DDBJ databases">
        <title>Complete genome sequence of toluene-degrading Gulosibacter sediminis strain ACHW.36C.</title>
        <authorList>
            <person name="Wai A.C."/>
            <person name="Lai G.K."/>
            <person name="Griffin S.D."/>
            <person name="Leung F.C."/>
        </authorList>
    </citation>
    <scope>NUCLEOTIDE SEQUENCE [LARGE SCALE GENOMIC DNA]</scope>
    <source>
        <strain evidence="1">ACHW.36C</strain>
    </source>
</reference>
<name>A0ABY4MYH5_9MICO</name>